<dbReference type="GO" id="GO:0003862">
    <property type="term" value="F:3-isopropylmalate dehydrogenase activity"/>
    <property type="evidence" value="ECO:0007669"/>
    <property type="project" value="UniProtKB-UniRule"/>
</dbReference>
<feature type="binding site" evidence="16">
    <location>
        <position position="134"/>
    </location>
    <ligand>
        <name>substrate</name>
    </ligand>
</feature>
<dbReference type="Proteomes" id="UP000217065">
    <property type="component" value="Unassembled WGS sequence"/>
</dbReference>
<feature type="binding site" evidence="16">
    <location>
        <position position="243"/>
    </location>
    <ligand>
        <name>Mg(2+)</name>
        <dbReference type="ChEBI" id="CHEBI:18420"/>
    </ligand>
</feature>
<keyword evidence="8 16" id="KW-0963">Cytoplasm</keyword>
<evidence type="ECO:0000256" key="8">
    <source>
        <dbReference type="ARBA" id="ARBA00022490"/>
    </source>
</evidence>
<proteinExistence type="inferred from homology"/>
<dbReference type="OrthoDB" id="9806254at2"/>
<comment type="similarity">
    <text evidence="5 16">Belongs to the isocitrate and isopropylmalate dehydrogenases family. LeuB type 1 subfamily.</text>
</comment>
<evidence type="ECO:0000256" key="9">
    <source>
        <dbReference type="ARBA" id="ARBA00022605"/>
    </source>
</evidence>
<gene>
    <name evidence="16 19" type="primary">leuB</name>
    <name evidence="19" type="ORF">CF394_01255</name>
</gene>
<evidence type="ECO:0000256" key="10">
    <source>
        <dbReference type="ARBA" id="ARBA00022723"/>
    </source>
</evidence>
<dbReference type="PANTHER" id="PTHR42979:SF1">
    <property type="entry name" value="3-ISOPROPYLMALATE DEHYDROGENASE"/>
    <property type="match status" value="1"/>
</dbReference>
<dbReference type="PANTHER" id="PTHR42979">
    <property type="entry name" value="3-ISOPROPYLMALATE DEHYDROGENASE"/>
    <property type="match status" value="1"/>
</dbReference>
<feature type="binding site" evidence="16">
    <location>
        <position position="106"/>
    </location>
    <ligand>
        <name>substrate</name>
    </ligand>
</feature>
<evidence type="ECO:0000256" key="1">
    <source>
        <dbReference type="ARBA" id="ARBA00000624"/>
    </source>
</evidence>
<dbReference type="GO" id="GO:0009098">
    <property type="term" value="P:L-leucine biosynthetic process"/>
    <property type="evidence" value="ECO:0007669"/>
    <property type="project" value="UniProtKB-UniRule"/>
</dbReference>
<dbReference type="PROSITE" id="PS00470">
    <property type="entry name" value="IDH_IMDH"/>
    <property type="match status" value="1"/>
</dbReference>
<feature type="domain" description="Isopropylmalate dehydrogenase-like" evidence="18">
    <location>
        <begin position="4"/>
        <end position="346"/>
    </location>
</feature>
<keyword evidence="10 16" id="KW-0479">Metal-binding</keyword>
<feature type="binding site" evidence="16">
    <location>
        <begin position="76"/>
        <end position="89"/>
    </location>
    <ligand>
        <name>NAD(+)</name>
        <dbReference type="ChEBI" id="CHEBI:57540"/>
    </ligand>
</feature>
<dbReference type="GO" id="GO:0051287">
    <property type="term" value="F:NAD binding"/>
    <property type="evidence" value="ECO:0007669"/>
    <property type="project" value="InterPro"/>
</dbReference>
<dbReference type="NCBIfam" id="TIGR00169">
    <property type="entry name" value="leuB"/>
    <property type="match status" value="1"/>
</dbReference>
<organism evidence="19 20">
    <name type="scientific">Tetzosporium hominis</name>
    <dbReference type="NCBI Taxonomy" id="2020506"/>
    <lineage>
        <taxon>Bacteria</taxon>
        <taxon>Bacillati</taxon>
        <taxon>Bacillota</taxon>
        <taxon>Bacilli</taxon>
        <taxon>Bacillales</taxon>
        <taxon>Caryophanaceae</taxon>
        <taxon>Tetzosporium</taxon>
    </lineage>
</organism>
<comment type="cofactor">
    <cofactor evidence="16 17">
        <name>Mg(2+)</name>
        <dbReference type="ChEBI" id="CHEBI:18420"/>
    </cofactor>
    <cofactor evidence="16 17">
        <name>Mn(2+)</name>
        <dbReference type="ChEBI" id="CHEBI:29035"/>
    </cofactor>
    <text evidence="16 17">Binds 1 Mg(2+) or Mn(2+) ion per subunit.</text>
</comment>
<evidence type="ECO:0000256" key="5">
    <source>
        <dbReference type="ARBA" id="ARBA00008319"/>
    </source>
</evidence>
<dbReference type="AlphaFoldDB" id="A0A264W662"/>
<dbReference type="InterPro" id="IPR024084">
    <property type="entry name" value="IsoPropMal-DH-like_dom"/>
</dbReference>
<keyword evidence="9 16" id="KW-0028">Amino-acid biosynthesis</keyword>
<evidence type="ECO:0000256" key="12">
    <source>
        <dbReference type="ARBA" id="ARBA00023002"/>
    </source>
</evidence>
<evidence type="ECO:0000256" key="13">
    <source>
        <dbReference type="ARBA" id="ARBA00023027"/>
    </source>
</evidence>
<reference evidence="19 20" key="1">
    <citation type="submission" date="2017-07" db="EMBL/GenBank/DDBJ databases">
        <title>Tetzosporium hominis gen.nov. sp.nov.</title>
        <authorList>
            <person name="Tetz G."/>
            <person name="Tetz V."/>
        </authorList>
    </citation>
    <scope>NUCLEOTIDE SEQUENCE [LARGE SCALE GENOMIC DNA]</scope>
    <source>
        <strain evidence="19 20">VT-49</strain>
    </source>
</reference>
<comment type="subunit">
    <text evidence="6 16 17">Homodimer.</text>
</comment>
<comment type="pathway">
    <text evidence="4 16 17">Amino-acid biosynthesis; L-leucine biosynthesis; L-leucine from 3-methyl-2-oxobutanoate: step 3/4.</text>
</comment>
<keyword evidence="20" id="KW-1185">Reference proteome</keyword>
<comment type="caution">
    <text evidence="19">The sequence shown here is derived from an EMBL/GenBank/DDBJ whole genome shotgun (WGS) entry which is preliminary data.</text>
</comment>
<feature type="site" description="Important for catalysis" evidence="16">
    <location>
        <position position="187"/>
    </location>
</feature>
<evidence type="ECO:0000256" key="15">
    <source>
        <dbReference type="ARBA" id="ARBA00023577"/>
    </source>
</evidence>
<sequence>MKKQITVLPGDGIGPEVTQAAVRVLQAVAKRFHHEFDFHYALIGGAAIDAIGEPLPDATINSCEKADAVLLGSVGGPKWDSVDPSIRPEKGLLALRKQFNLYANLRPVKAYKALQVASPLKEQVVAGTDFVIVRELTGGLYFSEPRKKTADAAVDTLVYTRKEIERIVDTAFQLARKRNGKVTSVDKANVLASSKLWREIVEEKRVGYPDVHVEHVLVDAAAMQLIKEPSSFDVVVTENLFGDILSDEASMITGSLGMLPSASVRDDSFGVYEPIHGSAPDIAGQGKANPAGTILSAALMLSHSFNLQAEAQAIEDAVERVLEDGYVTADLQGGRVLTTEEWTAKVIEELDSESVSDSICFSYISG</sequence>
<dbReference type="SMART" id="SM01329">
    <property type="entry name" value="Iso_dh"/>
    <property type="match status" value="1"/>
</dbReference>
<evidence type="ECO:0000256" key="17">
    <source>
        <dbReference type="RuleBase" id="RU004445"/>
    </source>
</evidence>
<comment type="function">
    <text evidence="15 16 17">Catalyzes the oxidation of 3-carboxy-2-hydroxy-4-methylpentanoate (3-isopropylmalate) to 3-carboxy-4-methyl-2-oxopentanoate. The product decarboxylates to 4-methyl-2 oxopentanoate.</text>
</comment>
<evidence type="ECO:0000313" key="19">
    <source>
        <dbReference type="EMBL" id="OZS79078.1"/>
    </source>
</evidence>
<evidence type="ECO:0000256" key="16">
    <source>
        <dbReference type="HAMAP-Rule" id="MF_01033"/>
    </source>
</evidence>
<keyword evidence="7 16" id="KW-0432">Leucine biosynthesis</keyword>
<keyword evidence="13 16" id="KW-0520">NAD</keyword>
<evidence type="ECO:0000256" key="14">
    <source>
        <dbReference type="ARBA" id="ARBA00023304"/>
    </source>
</evidence>
<feature type="binding site" evidence="16">
    <location>
        <position position="219"/>
    </location>
    <ligand>
        <name>substrate</name>
    </ligand>
</feature>
<evidence type="ECO:0000256" key="4">
    <source>
        <dbReference type="ARBA" id="ARBA00004762"/>
    </source>
</evidence>
<evidence type="ECO:0000259" key="18">
    <source>
        <dbReference type="SMART" id="SM01329"/>
    </source>
</evidence>
<keyword evidence="11 16" id="KW-0460">Magnesium</keyword>
<dbReference type="GO" id="GO:0000287">
    <property type="term" value="F:magnesium ion binding"/>
    <property type="evidence" value="ECO:0007669"/>
    <property type="project" value="InterPro"/>
</dbReference>
<feature type="site" description="Important for catalysis" evidence="16">
    <location>
        <position position="141"/>
    </location>
</feature>
<dbReference type="UniPathway" id="UPA00048">
    <property type="reaction ID" value="UER00072"/>
</dbReference>
<dbReference type="RefSeq" id="WP_094941457.1">
    <property type="nucleotide sequence ID" value="NZ_NOKQ01000134.1"/>
</dbReference>
<protein>
    <recommendedName>
        <fullName evidence="16">3-isopropylmalate dehydrogenase</fullName>
        <ecNumber evidence="16">1.1.1.85</ecNumber>
    </recommendedName>
    <alternativeName>
        <fullName evidence="16">3-IPM-DH</fullName>
    </alternativeName>
    <alternativeName>
        <fullName evidence="16">Beta-IPM dehydrogenase</fullName>
        <shortName evidence="16">IMDH</shortName>
    </alternativeName>
</protein>
<comment type="cofactor">
    <cofactor evidence="2">
        <name>Mn(2+)</name>
        <dbReference type="ChEBI" id="CHEBI:29035"/>
    </cofactor>
</comment>
<feature type="binding site" evidence="16">
    <location>
        <position position="219"/>
    </location>
    <ligand>
        <name>Mg(2+)</name>
        <dbReference type="ChEBI" id="CHEBI:18420"/>
    </ligand>
</feature>
<dbReference type="GO" id="GO:0005829">
    <property type="term" value="C:cytosol"/>
    <property type="evidence" value="ECO:0007669"/>
    <property type="project" value="TreeGrafter"/>
</dbReference>
<feature type="binding site" evidence="16">
    <location>
        <begin position="277"/>
        <end position="289"/>
    </location>
    <ligand>
        <name>NAD(+)</name>
        <dbReference type="ChEBI" id="CHEBI:57540"/>
    </ligand>
</feature>
<keyword evidence="12 16" id="KW-0560">Oxidoreductase</keyword>
<evidence type="ECO:0000313" key="20">
    <source>
        <dbReference type="Proteomes" id="UP000217065"/>
    </source>
</evidence>
<dbReference type="InterPro" id="IPR004429">
    <property type="entry name" value="Isopropylmalate_DH"/>
</dbReference>
<evidence type="ECO:0000256" key="2">
    <source>
        <dbReference type="ARBA" id="ARBA00001936"/>
    </source>
</evidence>
<comment type="subcellular location">
    <subcellularLocation>
        <location evidence="3 16">Cytoplasm</location>
    </subcellularLocation>
</comment>
<dbReference type="SUPFAM" id="SSF53659">
    <property type="entry name" value="Isocitrate/Isopropylmalate dehydrogenase-like"/>
    <property type="match status" value="1"/>
</dbReference>
<feature type="binding site" evidence="16">
    <location>
        <position position="96"/>
    </location>
    <ligand>
        <name>substrate</name>
    </ligand>
</feature>
<evidence type="ECO:0000256" key="3">
    <source>
        <dbReference type="ARBA" id="ARBA00004496"/>
    </source>
</evidence>
<evidence type="ECO:0000256" key="7">
    <source>
        <dbReference type="ARBA" id="ARBA00022430"/>
    </source>
</evidence>
<accession>A0A264W662</accession>
<dbReference type="EMBL" id="NOKQ01000134">
    <property type="protein sequence ID" value="OZS79078.1"/>
    <property type="molecule type" value="Genomic_DNA"/>
</dbReference>
<dbReference type="EC" id="1.1.1.85" evidence="16"/>
<dbReference type="FunFam" id="3.40.718.10:FF:000028">
    <property type="entry name" value="3-isopropylmalate dehydrogenase"/>
    <property type="match status" value="1"/>
</dbReference>
<dbReference type="HAMAP" id="MF_01033">
    <property type="entry name" value="LeuB_type1"/>
    <property type="match status" value="1"/>
</dbReference>
<dbReference type="Gene3D" id="3.40.718.10">
    <property type="entry name" value="Isopropylmalate Dehydrogenase"/>
    <property type="match status" value="1"/>
</dbReference>
<comment type="catalytic activity">
    <reaction evidence="1 16 17">
        <text>(2R,3S)-3-isopropylmalate + NAD(+) = 4-methyl-2-oxopentanoate + CO2 + NADH</text>
        <dbReference type="Rhea" id="RHEA:32271"/>
        <dbReference type="ChEBI" id="CHEBI:16526"/>
        <dbReference type="ChEBI" id="CHEBI:17865"/>
        <dbReference type="ChEBI" id="CHEBI:35121"/>
        <dbReference type="ChEBI" id="CHEBI:57540"/>
        <dbReference type="ChEBI" id="CHEBI:57945"/>
        <dbReference type="EC" id="1.1.1.85"/>
    </reaction>
</comment>
<keyword evidence="14 16" id="KW-0100">Branched-chain amino acid biosynthesis</keyword>
<evidence type="ECO:0000256" key="6">
    <source>
        <dbReference type="ARBA" id="ARBA00011738"/>
    </source>
</evidence>
<feature type="binding site" evidence="16">
    <location>
        <position position="247"/>
    </location>
    <ligand>
        <name>Mg(2+)</name>
        <dbReference type="ChEBI" id="CHEBI:18420"/>
    </ligand>
</feature>
<name>A0A264W662_9BACL</name>
<keyword evidence="16" id="KW-0464">Manganese</keyword>
<dbReference type="Pfam" id="PF00180">
    <property type="entry name" value="Iso_dh"/>
    <property type="match status" value="1"/>
</dbReference>
<evidence type="ECO:0000256" key="11">
    <source>
        <dbReference type="ARBA" id="ARBA00022842"/>
    </source>
</evidence>
<dbReference type="InterPro" id="IPR019818">
    <property type="entry name" value="IsoCit/isopropylmalate_DH_CS"/>
</dbReference>